<feature type="transmembrane region" description="Helical" evidence="1">
    <location>
        <begin position="175"/>
        <end position="195"/>
    </location>
</feature>
<keyword evidence="1" id="KW-0472">Membrane</keyword>
<dbReference type="Proteomes" id="UP000076088">
    <property type="component" value="Plasmid unnamed2"/>
</dbReference>
<dbReference type="PANTHER" id="PTHR34219">
    <property type="entry name" value="IRON-REGULATED INNER MEMBRANE PROTEIN-RELATED"/>
    <property type="match status" value="1"/>
</dbReference>
<evidence type="ECO:0000313" key="3">
    <source>
        <dbReference type="Proteomes" id="UP000076088"/>
    </source>
</evidence>
<reference evidence="2 3" key="2">
    <citation type="journal article" date="2016" name="Genome Announc.">
        <title>Complete Genome Sequence of Sphingopyxis macrogoltabida Strain 203N (NBRC 111659), a Polyethylene Glycol Degrader.</title>
        <authorList>
            <person name="Ohtsubo Y."/>
            <person name="Nonoyama S."/>
            <person name="Nagata Y."/>
            <person name="Numata M."/>
            <person name="Tsuchikane K."/>
            <person name="Hosoyama A."/>
            <person name="Yamazoe A."/>
            <person name="Tsuda M."/>
            <person name="Fujita N."/>
            <person name="Kawai F."/>
        </authorList>
    </citation>
    <scope>NUCLEOTIDE SEQUENCE [LARGE SCALE GENOMIC DNA]</scope>
    <source>
        <strain evidence="2 3">203N</strain>
    </source>
</reference>
<dbReference type="InterPro" id="IPR005625">
    <property type="entry name" value="PepSY-ass_TM"/>
</dbReference>
<keyword evidence="1" id="KW-0812">Transmembrane</keyword>
<geneLocation type="plasmid" evidence="2 3">
    <name>unnamed2</name>
</geneLocation>
<dbReference type="Pfam" id="PF03929">
    <property type="entry name" value="PepSY_TM"/>
    <property type="match status" value="1"/>
</dbReference>
<proteinExistence type="predicted"/>
<keyword evidence="3" id="KW-1185">Reference proteome</keyword>
<evidence type="ECO:0000256" key="1">
    <source>
        <dbReference type="SAM" id="Phobius"/>
    </source>
</evidence>
<gene>
    <name evidence="2" type="ORF">ATM17_40355</name>
</gene>
<dbReference type="PANTHER" id="PTHR34219:SF3">
    <property type="entry name" value="BLL7967 PROTEIN"/>
    <property type="match status" value="1"/>
</dbReference>
<dbReference type="KEGG" id="smaz:LH19_28355"/>
<name>A0AAC9FHS9_SPHMC</name>
<evidence type="ECO:0000313" key="2">
    <source>
        <dbReference type="EMBL" id="AMU92933.1"/>
    </source>
</evidence>
<dbReference type="AlphaFoldDB" id="A0AAC9FHS9"/>
<dbReference type="RefSeq" id="WP_054735599.1">
    <property type="nucleotide sequence ID" value="NZ_CP009431.1"/>
</dbReference>
<accession>A0AAC9FHS9</accession>
<sequence length="364" mass="40358">MKLVDLLHRWAGGCLGILLALLGLSGAILVHKYNWMSLPHMGDPQVQDVALLSAALDSVMTPAQVPRSIIFASEDFGLHHLRFDKEAGAYTDQTGRVVAQWESKWDRPELWLLDFHHYLWAGDTGAIVTGWLALIGLCFVVTGSVLWCRSRRSFKLRPWPARMSRSAIVRHHRDAGIALGPLLFISLLTGAMLTLRPFAYVVLSPWSSATEMRDATAAPKLSGGPLSPSVNWGAVLGQARRRFPAAEFRTLMLPKKHGDLISMRMKQPQEWLPNGRTTLWFDPTDGRLVEARSSDALPAGSKIFNMVYPLHAASVGGLPYKLVMTISGLGLTILGALTTWTFWFRRPHRRGSSMRVMALSDQSA</sequence>
<keyword evidence="2" id="KW-0614">Plasmid</keyword>
<organism evidence="2 3">
    <name type="scientific">Sphingopyxis macrogoltabida</name>
    <name type="common">Sphingomonas macrogoltabidus</name>
    <dbReference type="NCBI Taxonomy" id="33050"/>
    <lineage>
        <taxon>Bacteria</taxon>
        <taxon>Pseudomonadati</taxon>
        <taxon>Pseudomonadota</taxon>
        <taxon>Alphaproteobacteria</taxon>
        <taxon>Sphingomonadales</taxon>
        <taxon>Sphingomonadaceae</taxon>
        <taxon>Sphingopyxis</taxon>
    </lineage>
</organism>
<protein>
    <submittedName>
        <fullName evidence="2">Peptidase</fullName>
    </submittedName>
</protein>
<dbReference type="EMBL" id="CP013346">
    <property type="protein sequence ID" value="AMU92933.1"/>
    <property type="molecule type" value="Genomic_DNA"/>
</dbReference>
<feature type="transmembrane region" description="Helical" evidence="1">
    <location>
        <begin position="126"/>
        <end position="148"/>
    </location>
</feature>
<keyword evidence="1" id="KW-1133">Transmembrane helix</keyword>
<feature type="transmembrane region" description="Helical" evidence="1">
    <location>
        <begin position="322"/>
        <end position="344"/>
    </location>
</feature>
<reference evidence="3" key="1">
    <citation type="submission" date="2015-11" db="EMBL/GenBank/DDBJ databases">
        <title>Complete genome sequence of a polyethylene-glycol degrader Sphingopyxis macrogoltabida 203N (NBRC 111659).</title>
        <authorList>
            <person name="Yoshiyuki O."/>
            <person name="Shouta N."/>
            <person name="Nagata Y."/>
            <person name="Numata M."/>
            <person name="Tsuchikane K."/>
            <person name="Hosoyama A."/>
            <person name="Yamazoe A."/>
            <person name="Tsuda M."/>
            <person name="Fujita N."/>
            <person name="Kawai F."/>
        </authorList>
    </citation>
    <scope>NUCLEOTIDE SEQUENCE [LARGE SCALE GENOMIC DNA]</scope>
    <source>
        <strain evidence="3">203N</strain>
        <plasmid evidence="3">unnamed2</plasmid>
    </source>
</reference>